<feature type="transmembrane region" description="Helical" evidence="1">
    <location>
        <begin position="249"/>
        <end position="270"/>
    </location>
</feature>
<dbReference type="OrthoDB" id="3169698at2"/>
<feature type="transmembrane region" description="Helical" evidence="1">
    <location>
        <begin position="409"/>
        <end position="431"/>
    </location>
</feature>
<organism evidence="2 3">
    <name type="scientific">Microbacterium lemovicicum</name>
    <dbReference type="NCBI Taxonomy" id="1072463"/>
    <lineage>
        <taxon>Bacteria</taxon>
        <taxon>Bacillati</taxon>
        <taxon>Actinomycetota</taxon>
        <taxon>Actinomycetes</taxon>
        <taxon>Micrococcales</taxon>
        <taxon>Microbacteriaceae</taxon>
        <taxon>Microbacterium</taxon>
    </lineage>
</organism>
<accession>A0A3Q9IYT6</accession>
<feature type="transmembrane region" description="Helical" evidence="1">
    <location>
        <begin position="6"/>
        <end position="28"/>
    </location>
</feature>
<reference evidence="2 3" key="1">
    <citation type="submission" date="2018-08" db="EMBL/GenBank/DDBJ databases">
        <title>Microbacterium lemovicicum sp. nov., a bacterium isolated from a natural uranium-rich soil.</title>
        <authorList>
            <person name="ORTET P."/>
        </authorList>
    </citation>
    <scope>NUCLEOTIDE SEQUENCE [LARGE SCALE GENOMIC DNA]</scope>
    <source>
        <strain evidence="2 3">Viu22</strain>
    </source>
</reference>
<dbReference type="AlphaFoldDB" id="A0A3Q9IYT6"/>
<dbReference type="Pfam" id="PF20176">
    <property type="entry name" value="DUF6541"/>
    <property type="match status" value="1"/>
</dbReference>
<keyword evidence="1" id="KW-0472">Membrane</keyword>
<feature type="transmembrane region" description="Helical" evidence="1">
    <location>
        <begin position="451"/>
        <end position="471"/>
    </location>
</feature>
<feature type="transmembrane region" description="Helical" evidence="1">
    <location>
        <begin position="220"/>
        <end position="243"/>
    </location>
</feature>
<feature type="transmembrane region" description="Helical" evidence="1">
    <location>
        <begin position="483"/>
        <end position="502"/>
    </location>
</feature>
<dbReference type="Proteomes" id="UP000276888">
    <property type="component" value="Chromosome"/>
</dbReference>
<evidence type="ECO:0000256" key="1">
    <source>
        <dbReference type="SAM" id="Phobius"/>
    </source>
</evidence>
<proteinExistence type="predicted"/>
<evidence type="ECO:0000313" key="3">
    <source>
        <dbReference type="Proteomes" id="UP000276888"/>
    </source>
</evidence>
<feature type="transmembrane region" description="Helical" evidence="1">
    <location>
        <begin position="305"/>
        <end position="323"/>
    </location>
</feature>
<feature type="transmembrane region" description="Helical" evidence="1">
    <location>
        <begin position="63"/>
        <end position="84"/>
    </location>
</feature>
<feature type="transmembrane region" description="Helical" evidence="1">
    <location>
        <begin position="35"/>
        <end position="57"/>
    </location>
</feature>
<dbReference type="InterPro" id="IPR046671">
    <property type="entry name" value="DUF6541"/>
</dbReference>
<feature type="transmembrane region" description="Helical" evidence="1">
    <location>
        <begin position="332"/>
        <end position="353"/>
    </location>
</feature>
<keyword evidence="3" id="KW-1185">Reference proteome</keyword>
<evidence type="ECO:0000313" key="2">
    <source>
        <dbReference type="EMBL" id="AZS36144.1"/>
    </source>
</evidence>
<sequence>MTWLPLVGAAAATAAVILLPGLVLALILGLRGLWAWAMAGPFGVTVVVLASLAAPFAGLPWGLLPVGIVFAAIAVGLAVARAATGGFRRRDDSDPASGSPRGARWWAVPVGLVIAAVVLGVQLVRVVQDPGNISQTFDNIFHLNAIRYALETANASPLHLGSMTSENGGVWFYPSAWHAVASLVVQLTGAAIPVASTALAFVVALVLWPAGALLLTRTVFGSNAALLVSAGVLSAALPALPLLPMDYGVLYPYAFGLSLAPATIAATVVLLRLPAVRDSRPAWVWVVAVVGALPGVTIAHPGAFMAWLVIASLAVLVAFVLFLRTRPGRRRVVAASAGFAVYVLVAFVAWRVLRPPLDARTWLPTVTLGQGIGEAVTLSYWSGAIPIVVVAALVVGVVVAVRRRTRIDVWMLAALAATSILYIAAISLPWLQLRDLLTAAWYNNAPRLASIVPIIIVPLAALGAAAVWNAWRRRSLERERGSSGSGFTVAVAVGAVLALVVATQLGAMQQAVREAASGYSLTPDSPLVSTDEMALLRRLPDEVPQDAVIAGSPWTGAGVAYAISGREVLMPHTLMDIDDETELINDELDDAATRPDVCTAILDKNVEYVLDFGDREVHGAVHPFPGLDDLATSSAVEAIDREGDAVLYKVIACGLDR</sequence>
<feature type="transmembrane region" description="Helical" evidence="1">
    <location>
        <begin position="105"/>
        <end position="124"/>
    </location>
</feature>
<name>A0A3Q9IYT6_9MICO</name>
<keyword evidence="1" id="KW-0812">Transmembrane</keyword>
<protein>
    <submittedName>
        <fullName evidence="2">Uncharacterized protein</fullName>
    </submittedName>
</protein>
<dbReference type="RefSeq" id="WP_127094873.1">
    <property type="nucleotide sequence ID" value="NZ_CP031423.1"/>
</dbReference>
<dbReference type="EMBL" id="CP031423">
    <property type="protein sequence ID" value="AZS36144.1"/>
    <property type="molecule type" value="Genomic_DNA"/>
</dbReference>
<feature type="transmembrane region" description="Helical" evidence="1">
    <location>
        <begin position="282"/>
        <end position="299"/>
    </location>
</feature>
<feature type="transmembrane region" description="Helical" evidence="1">
    <location>
        <begin position="380"/>
        <end position="402"/>
    </location>
</feature>
<gene>
    <name evidence="2" type="ORF">CVS47_00744</name>
</gene>
<dbReference type="KEGG" id="mlv:CVS47_00744"/>
<keyword evidence="1" id="KW-1133">Transmembrane helix</keyword>
<feature type="transmembrane region" description="Helical" evidence="1">
    <location>
        <begin position="183"/>
        <end position="208"/>
    </location>
</feature>